<gene>
    <name evidence="12" type="ORF">GCM10010448_15990</name>
</gene>
<comment type="caution">
    <text evidence="12">The sequence shown here is derived from an EMBL/GenBank/DDBJ whole genome shotgun (WGS) entry which is preliminary data.</text>
</comment>
<keyword evidence="5 10" id="KW-1133">Transmembrane helix</keyword>
<comment type="function">
    <text evidence="10">Na(+)/H(+) antiporter that extrudes sodium in exchange for external protons.</text>
</comment>
<keyword evidence="4 10" id="KW-0812">Transmembrane</keyword>
<feature type="transmembrane region" description="Helical" evidence="10">
    <location>
        <begin position="14"/>
        <end position="31"/>
    </location>
</feature>
<dbReference type="InterPro" id="IPR004705">
    <property type="entry name" value="Cation/H_exchanger_CPA1_bac"/>
</dbReference>
<dbReference type="InterPro" id="IPR018422">
    <property type="entry name" value="Cation/H_exchanger_CPA1"/>
</dbReference>
<keyword evidence="3 10" id="KW-1003">Cell membrane</keyword>
<feature type="transmembrane region" description="Helical" evidence="10">
    <location>
        <begin position="189"/>
        <end position="208"/>
    </location>
</feature>
<feature type="transmembrane region" description="Helical" evidence="10">
    <location>
        <begin position="273"/>
        <end position="292"/>
    </location>
</feature>
<accession>A0ABP6LAZ4</accession>
<dbReference type="PANTHER" id="PTHR10110">
    <property type="entry name" value="SODIUM/HYDROGEN EXCHANGER"/>
    <property type="match status" value="1"/>
</dbReference>
<evidence type="ECO:0000256" key="2">
    <source>
        <dbReference type="ARBA" id="ARBA00022448"/>
    </source>
</evidence>
<proteinExistence type="inferred from homology"/>
<feature type="transmembrane region" description="Helical" evidence="10">
    <location>
        <begin position="356"/>
        <end position="379"/>
    </location>
</feature>
<evidence type="ECO:0000256" key="8">
    <source>
        <dbReference type="ARBA" id="ARBA00023136"/>
    </source>
</evidence>
<feature type="transmembrane region" description="Helical" evidence="10">
    <location>
        <begin position="160"/>
        <end position="183"/>
    </location>
</feature>
<feature type="transmembrane region" description="Helical" evidence="10">
    <location>
        <begin position="312"/>
        <end position="335"/>
    </location>
</feature>
<dbReference type="NCBIfam" id="TIGR00831">
    <property type="entry name" value="a_cpa1"/>
    <property type="match status" value="1"/>
</dbReference>
<dbReference type="PANTHER" id="PTHR10110:SF86">
    <property type="entry name" value="SODIUM_HYDROGEN EXCHANGER 7"/>
    <property type="match status" value="1"/>
</dbReference>
<organism evidence="12 13">
    <name type="scientific">Streptomyces glomeratus</name>
    <dbReference type="NCBI Taxonomy" id="284452"/>
    <lineage>
        <taxon>Bacteria</taxon>
        <taxon>Bacillati</taxon>
        <taxon>Actinomycetota</taxon>
        <taxon>Actinomycetes</taxon>
        <taxon>Kitasatosporales</taxon>
        <taxon>Streptomycetaceae</taxon>
        <taxon>Streptomyces</taxon>
    </lineage>
</organism>
<evidence type="ECO:0000256" key="10">
    <source>
        <dbReference type="RuleBase" id="RU366002"/>
    </source>
</evidence>
<feature type="domain" description="Cation/H+ exchanger transmembrane" evidence="11">
    <location>
        <begin position="25"/>
        <end position="415"/>
    </location>
</feature>
<keyword evidence="7 10" id="KW-0406">Ion transport</keyword>
<evidence type="ECO:0000256" key="9">
    <source>
        <dbReference type="ARBA" id="ARBA00023201"/>
    </source>
</evidence>
<feature type="transmembrane region" description="Helical" evidence="10">
    <location>
        <begin position="391"/>
        <end position="414"/>
    </location>
</feature>
<evidence type="ECO:0000256" key="5">
    <source>
        <dbReference type="ARBA" id="ARBA00022989"/>
    </source>
</evidence>
<evidence type="ECO:0000256" key="1">
    <source>
        <dbReference type="ARBA" id="ARBA00004651"/>
    </source>
</evidence>
<evidence type="ECO:0000313" key="13">
    <source>
        <dbReference type="Proteomes" id="UP001501532"/>
    </source>
</evidence>
<keyword evidence="8 10" id="KW-0472">Membrane</keyword>
<keyword evidence="13" id="KW-1185">Reference proteome</keyword>
<feature type="transmembrane region" description="Helical" evidence="10">
    <location>
        <begin position="38"/>
        <end position="58"/>
    </location>
</feature>
<evidence type="ECO:0000256" key="3">
    <source>
        <dbReference type="ARBA" id="ARBA00022475"/>
    </source>
</evidence>
<reference evidence="13" key="1">
    <citation type="journal article" date="2019" name="Int. J. Syst. Evol. Microbiol.">
        <title>The Global Catalogue of Microorganisms (GCM) 10K type strain sequencing project: providing services to taxonomists for standard genome sequencing and annotation.</title>
        <authorList>
            <consortium name="The Broad Institute Genomics Platform"/>
            <consortium name="The Broad Institute Genome Sequencing Center for Infectious Disease"/>
            <person name="Wu L."/>
            <person name="Ma J."/>
        </authorList>
    </citation>
    <scope>NUCLEOTIDE SEQUENCE [LARGE SCALE GENOMIC DNA]</scope>
    <source>
        <strain evidence="13">JCM 9091</strain>
    </source>
</reference>
<protein>
    <submittedName>
        <fullName evidence="12">Na+/H+ antiporter</fullName>
    </submittedName>
</protein>
<sequence length="538" mass="58292">MNVEPPGVLTVDQLALLLLLLLGAVVSVPVGDRLGLPAPVLMTLVGIALALPGFVPNVNIPPQLILPALLPPLLYAAVRRTSWRQFTANKRPIFLLAVALVFVTTLCVAAVAHTVVPGLPIAAAVALGAVVAPPDPVAATAVAGQLGLPRRLVSILEGEGLFNDVTAIVLYHVAIAAVVTGTFSLPRALLELALSAVVALAVGLALGWVANKLIGLLEDATLQVGLTLLVPYASYVLAEELHGSGVLAVLVTALFLAEYAGDPDDVLMRLAGHTFWDVVDTLVTGVAFGLIGLELHHAIRTASGRWGQMLGWAAAIVAVVVLVRLLWLLPATWLTKRLHALRDYDEEIPVSWRETVVMWWSGMRGVASVALALAIPLNMDDGSRFPDRDEIVFIAFGVIMATLVLQGLTLPWLVRRLGVRADTVSEKEFERKLAIRAAKAAKRRLREIEEVEELPEELSEQLLRRAFDIGARISPDLGDEERREAHQQRARRLKRLRRIQQEMLSAARHEVLAARSEPGADPEIVDRVLRHLDVRSLR</sequence>
<name>A0ABP6LAZ4_9ACTN</name>
<evidence type="ECO:0000256" key="7">
    <source>
        <dbReference type="ARBA" id="ARBA00023065"/>
    </source>
</evidence>
<comment type="similarity">
    <text evidence="10">Belongs to the monovalent cation:proton antiporter 1 (CPA1) transporter (TC 2.A.36) family.</text>
</comment>
<feature type="transmembrane region" description="Helical" evidence="10">
    <location>
        <begin position="244"/>
        <end position="261"/>
    </location>
</feature>
<dbReference type="Pfam" id="PF00999">
    <property type="entry name" value="Na_H_Exchanger"/>
    <property type="match status" value="1"/>
</dbReference>
<keyword evidence="2 10" id="KW-0813">Transport</keyword>
<dbReference type="InterPro" id="IPR006153">
    <property type="entry name" value="Cation/H_exchanger_TM"/>
</dbReference>
<keyword evidence="9 10" id="KW-0739">Sodium transport</keyword>
<evidence type="ECO:0000256" key="6">
    <source>
        <dbReference type="ARBA" id="ARBA00023053"/>
    </source>
</evidence>
<dbReference type="Proteomes" id="UP001501532">
    <property type="component" value="Unassembled WGS sequence"/>
</dbReference>
<keyword evidence="6 10" id="KW-0915">Sodium</keyword>
<keyword evidence="10" id="KW-0050">Antiport</keyword>
<evidence type="ECO:0000259" key="11">
    <source>
        <dbReference type="Pfam" id="PF00999"/>
    </source>
</evidence>
<dbReference type="Gene3D" id="6.10.140.1330">
    <property type="match status" value="1"/>
</dbReference>
<feature type="transmembrane region" description="Helical" evidence="10">
    <location>
        <begin position="64"/>
        <end position="81"/>
    </location>
</feature>
<feature type="transmembrane region" description="Helical" evidence="10">
    <location>
        <begin position="93"/>
        <end position="115"/>
    </location>
</feature>
<comment type="subcellular location">
    <subcellularLocation>
        <location evidence="1 10">Cell membrane</location>
        <topology evidence="1 10">Multi-pass membrane protein</topology>
    </subcellularLocation>
</comment>
<dbReference type="EMBL" id="BAAAUF010000012">
    <property type="protein sequence ID" value="GAA3034533.1"/>
    <property type="molecule type" value="Genomic_DNA"/>
</dbReference>
<evidence type="ECO:0000313" key="12">
    <source>
        <dbReference type="EMBL" id="GAA3034533.1"/>
    </source>
</evidence>
<evidence type="ECO:0000256" key="4">
    <source>
        <dbReference type="ARBA" id="ARBA00022692"/>
    </source>
</evidence>